<proteinExistence type="predicted"/>
<dbReference type="GO" id="GO:0003677">
    <property type="term" value="F:DNA binding"/>
    <property type="evidence" value="ECO:0007669"/>
    <property type="project" value="UniProtKB-KW"/>
</dbReference>
<protein>
    <submittedName>
        <fullName evidence="8">FliA/WhiG family RNA polymerase sigma factor</fullName>
    </submittedName>
</protein>
<evidence type="ECO:0000313" key="8">
    <source>
        <dbReference type="EMBL" id="HER95983.1"/>
    </source>
</evidence>
<keyword evidence="2" id="KW-0731">Sigma factor</keyword>
<dbReference type="CDD" id="cd06171">
    <property type="entry name" value="Sigma70_r4"/>
    <property type="match status" value="1"/>
</dbReference>
<dbReference type="Gene3D" id="1.10.1740.10">
    <property type="match status" value="1"/>
</dbReference>
<name>A0A7V2B0G5_RHOMR</name>
<dbReference type="PRINTS" id="PR00046">
    <property type="entry name" value="SIGMA70FCT"/>
</dbReference>
<reference evidence="8" key="1">
    <citation type="journal article" date="2020" name="mSystems">
        <title>Genome- and Community-Level Interaction Insights into Carbon Utilization and Element Cycling Functions of Hydrothermarchaeota in Hydrothermal Sediment.</title>
        <authorList>
            <person name="Zhou Z."/>
            <person name="Liu Y."/>
            <person name="Xu W."/>
            <person name="Pan J."/>
            <person name="Luo Z.H."/>
            <person name="Li M."/>
        </authorList>
    </citation>
    <scope>NUCLEOTIDE SEQUENCE [LARGE SCALE GENOMIC DNA]</scope>
    <source>
        <strain evidence="8">SpSt-143</strain>
    </source>
</reference>
<dbReference type="InterPro" id="IPR000943">
    <property type="entry name" value="RNA_pol_sigma70"/>
</dbReference>
<evidence type="ECO:0000259" key="7">
    <source>
        <dbReference type="Pfam" id="PF04545"/>
    </source>
</evidence>
<dbReference type="GO" id="GO:0016987">
    <property type="term" value="F:sigma factor activity"/>
    <property type="evidence" value="ECO:0007669"/>
    <property type="project" value="UniProtKB-KW"/>
</dbReference>
<dbReference type="GO" id="GO:0006352">
    <property type="term" value="P:DNA-templated transcription initiation"/>
    <property type="evidence" value="ECO:0007669"/>
    <property type="project" value="InterPro"/>
</dbReference>
<dbReference type="NCBIfam" id="TIGR02937">
    <property type="entry name" value="sigma70-ECF"/>
    <property type="match status" value="1"/>
</dbReference>
<dbReference type="Pfam" id="PF04539">
    <property type="entry name" value="Sigma70_r3"/>
    <property type="match status" value="1"/>
</dbReference>
<dbReference type="PANTHER" id="PTHR30385:SF7">
    <property type="entry name" value="RNA POLYMERASE SIGMA FACTOR FLIA"/>
    <property type="match status" value="1"/>
</dbReference>
<dbReference type="AlphaFoldDB" id="A0A7V2B0G5"/>
<dbReference type="SUPFAM" id="SSF88946">
    <property type="entry name" value="Sigma2 domain of RNA polymerase sigma factors"/>
    <property type="match status" value="1"/>
</dbReference>
<feature type="domain" description="RNA polymerase sigma-70 region 3" evidence="5">
    <location>
        <begin position="104"/>
        <end position="178"/>
    </location>
</feature>
<dbReference type="Pfam" id="PF04545">
    <property type="entry name" value="Sigma70_r4"/>
    <property type="match status" value="1"/>
</dbReference>
<dbReference type="PANTHER" id="PTHR30385">
    <property type="entry name" value="SIGMA FACTOR F FLAGELLAR"/>
    <property type="match status" value="1"/>
</dbReference>
<evidence type="ECO:0000256" key="2">
    <source>
        <dbReference type="ARBA" id="ARBA00023082"/>
    </source>
</evidence>
<dbReference type="InterPro" id="IPR012845">
    <property type="entry name" value="RNA_pol_sigma_FliA_WhiG"/>
</dbReference>
<evidence type="ECO:0000256" key="1">
    <source>
        <dbReference type="ARBA" id="ARBA00023015"/>
    </source>
</evidence>
<dbReference type="InterPro" id="IPR007627">
    <property type="entry name" value="RNA_pol_sigma70_r2"/>
</dbReference>
<keyword evidence="4" id="KW-0804">Transcription</keyword>
<accession>A0A7V2B0G5</accession>
<gene>
    <name evidence="8" type="ORF">ENO59_05645</name>
</gene>
<organism evidence="8">
    <name type="scientific">Rhodothermus marinus</name>
    <name type="common">Rhodothermus obamensis</name>
    <dbReference type="NCBI Taxonomy" id="29549"/>
    <lineage>
        <taxon>Bacteria</taxon>
        <taxon>Pseudomonadati</taxon>
        <taxon>Rhodothermota</taxon>
        <taxon>Rhodothermia</taxon>
        <taxon>Rhodothermales</taxon>
        <taxon>Rhodothermaceae</taxon>
        <taxon>Rhodothermus</taxon>
    </lineage>
</organism>
<dbReference type="Pfam" id="PF04542">
    <property type="entry name" value="Sigma70_r2"/>
    <property type="match status" value="1"/>
</dbReference>
<keyword evidence="3" id="KW-0238">DNA-binding</keyword>
<dbReference type="InterPro" id="IPR013324">
    <property type="entry name" value="RNA_pol_sigma_r3/r4-like"/>
</dbReference>
<feature type="domain" description="RNA polymerase sigma-70 region 4" evidence="7">
    <location>
        <begin position="195"/>
        <end position="242"/>
    </location>
</feature>
<sequence>MGTDLQRLAEQHAADPSPANREAVVLAAVPLVRALVGRLSIPDHPLVTREDLENVGLMGLLQALDSYDPSRGTPFASYAYGRIRGALVDYLRSIDALPRERRRKLAELQQALESLRQLLGGEPEDQDVADYLGISLNEYYALLSDAQCRYALSLQDTLNDEGEQAVLETIPNEEAEQAFETIDRKSLIEYVASLIKKLPEREQNILALYYYENLTLREIAQLMGLTEARISQILGKTLVMLRTHIQRIHPRVA</sequence>
<comment type="caution">
    <text evidence="8">The sequence shown here is derived from an EMBL/GenBank/DDBJ whole genome shotgun (WGS) entry which is preliminary data.</text>
</comment>
<dbReference type="EMBL" id="DSGB01000004">
    <property type="protein sequence ID" value="HER95983.1"/>
    <property type="molecule type" value="Genomic_DNA"/>
</dbReference>
<dbReference type="Gene3D" id="1.20.140.160">
    <property type="match status" value="1"/>
</dbReference>
<dbReference type="InterPro" id="IPR007630">
    <property type="entry name" value="RNA_pol_sigma70_r4"/>
</dbReference>
<evidence type="ECO:0000259" key="5">
    <source>
        <dbReference type="Pfam" id="PF04539"/>
    </source>
</evidence>
<dbReference type="GO" id="GO:0003899">
    <property type="term" value="F:DNA-directed RNA polymerase activity"/>
    <property type="evidence" value="ECO:0007669"/>
    <property type="project" value="InterPro"/>
</dbReference>
<dbReference type="InterPro" id="IPR013325">
    <property type="entry name" value="RNA_pol_sigma_r2"/>
</dbReference>
<evidence type="ECO:0000256" key="3">
    <source>
        <dbReference type="ARBA" id="ARBA00023125"/>
    </source>
</evidence>
<dbReference type="NCBIfam" id="TIGR02479">
    <property type="entry name" value="FliA_WhiG"/>
    <property type="match status" value="1"/>
</dbReference>
<keyword evidence="1" id="KW-0805">Transcription regulation</keyword>
<evidence type="ECO:0000259" key="6">
    <source>
        <dbReference type="Pfam" id="PF04542"/>
    </source>
</evidence>
<evidence type="ECO:0000256" key="4">
    <source>
        <dbReference type="ARBA" id="ARBA00023163"/>
    </source>
</evidence>
<dbReference type="InterPro" id="IPR014284">
    <property type="entry name" value="RNA_pol_sigma-70_dom"/>
</dbReference>
<dbReference type="SUPFAM" id="SSF88659">
    <property type="entry name" value="Sigma3 and sigma4 domains of RNA polymerase sigma factors"/>
    <property type="match status" value="2"/>
</dbReference>
<dbReference type="InterPro" id="IPR007624">
    <property type="entry name" value="RNA_pol_sigma70_r3"/>
</dbReference>
<feature type="domain" description="RNA polymerase sigma-70 region 2" evidence="6">
    <location>
        <begin position="29"/>
        <end position="93"/>
    </location>
</feature>